<dbReference type="AlphaFoldDB" id="C4J796"/>
<evidence type="ECO:0000313" key="1">
    <source>
        <dbReference type="EMBL" id="ACR37046.1"/>
    </source>
</evidence>
<reference evidence="1" key="1">
    <citation type="journal article" date="2009" name="PLoS Genet.">
        <title>Sequencing, mapping, and analysis of 27,455 maize full-length cDNAs.</title>
        <authorList>
            <person name="Soderlund C."/>
            <person name="Descour A."/>
            <person name="Kudrna D."/>
            <person name="Bomhoff M."/>
            <person name="Boyd L."/>
            <person name="Currie J."/>
            <person name="Angelova A."/>
            <person name="Collura K."/>
            <person name="Wissotski M."/>
            <person name="Ashley E."/>
            <person name="Morrow D."/>
            <person name="Fernandes J."/>
            <person name="Walbot V."/>
            <person name="Yu Y."/>
        </authorList>
    </citation>
    <scope>NUCLEOTIDE SEQUENCE</scope>
    <source>
        <strain evidence="1">B73</strain>
    </source>
</reference>
<name>C4J796_MAIZE</name>
<dbReference type="EMBL" id="BT086693">
    <property type="protein sequence ID" value="ACR37046.1"/>
    <property type="molecule type" value="mRNA"/>
</dbReference>
<sequence length="127" mass="13851">MPLNCDERLLMPGGYCAVVAAPTAAAAAGFGAGGCGWWETTSGGLGARLSASACFRALYISSVSTATRRFTWVSIPRSDGVVRCSTVRWQRRRRMASSVRRWRRRVPGRPRTSVMYSRRLTPPAPAT</sequence>
<protein>
    <submittedName>
        <fullName evidence="1">Uncharacterized protein</fullName>
    </submittedName>
</protein>
<organism evidence="1">
    <name type="scientific">Zea mays</name>
    <name type="common">Maize</name>
    <dbReference type="NCBI Taxonomy" id="4577"/>
    <lineage>
        <taxon>Eukaryota</taxon>
        <taxon>Viridiplantae</taxon>
        <taxon>Streptophyta</taxon>
        <taxon>Embryophyta</taxon>
        <taxon>Tracheophyta</taxon>
        <taxon>Spermatophyta</taxon>
        <taxon>Magnoliopsida</taxon>
        <taxon>Liliopsida</taxon>
        <taxon>Poales</taxon>
        <taxon>Poaceae</taxon>
        <taxon>PACMAD clade</taxon>
        <taxon>Panicoideae</taxon>
        <taxon>Andropogonodae</taxon>
        <taxon>Andropogoneae</taxon>
        <taxon>Tripsacinae</taxon>
        <taxon>Zea</taxon>
    </lineage>
</organism>
<accession>C4J796</accession>
<proteinExistence type="evidence at transcript level"/>
<reference evidence="1" key="2">
    <citation type="submission" date="2012-06" db="EMBL/GenBank/DDBJ databases">
        <authorList>
            <person name="Yu Y."/>
            <person name="Currie J."/>
            <person name="Lomeli R."/>
            <person name="Angelova A."/>
            <person name="Collura K."/>
            <person name="Wissotski M."/>
            <person name="Campos D."/>
            <person name="Kudrna D."/>
            <person name="Golser W."/>
            <person name="Ashely E."/>
            <person name="Descour A."/>
            <person name="Fernandes J."/>
            <person name="Soderlund C."/>
            <person name="Walbot V."/>
        </authorList>
    </citation>
    <scope>NUCLEOTIDE SEQUENCE</scope>
    <source>
        <strain evidence="1">B73</strain>
    </source>
</reference>